<dbReference type="SUPFAM" id="SSF109604">
    <property type="entry name" value="HD-domain/PDEase-like"/>
    <property type="match status" value="1"/>
</dbReference>
<accession>A0ABW3FFD2</accession>
<dbReference type="NCBIfam" id="TIGR03706">
    <property type="entry name" value="exo_poly_only"/>
    <property type="match status" value="1"/>
</dbReference>
<dbReference type="PANTHER" id="PTHR30005">
    <property type="entry name" value="EXOPOLYPHOSPHATASE"/>
    <property type="match status" value="1"/>
</dbReference>
<dbReference type="Gene3D" id="3.30.420.150">
    <property type="entry name" value="Exopolyphosphatase. Domain 2"/>
    <property type="match status" value="1"/>
</dbReference>
<dbReference type="InterPro" id="IPR022371">
    <property type="entry name" value="Exopolyphosphatase"/>
</dbReference>
<evidence type="ECO:0000256" key="3">
    <source>
        <dbReference type="ARBA" id="ARBA00022801"/>
    </source>
</evidence>
<evidence type="ECO:0000313" key="8">
    <source>
        <dbReference type="Proteomes" id="UP001597101"/>
    </source>
</evidence>
<reference evidence="8" key="1">
    <citation type="journal article" date="2019" name="Int. J. Syst. Evol. Microbiol.">
        <title>The Global Catalogue of Microorganisms (GCM) 10K type strain sequencing project: providing services to taxonomists for standard genome sequencing and annotation.</title>
        <authorList>
            <consortium name="The Broad Institute Genomics Platform"/>
            <consortium name="The Broad Institute Genome Sequencing Center for Infectious Disease"/>
            <person name="Wu L."/>
            <person name="Ma J."/>
        </authorList>
    </citation>
    <scope>NUCLEOTIDE SEQUENCE [LARGE SCALE GENOMIC DNA]</scope>
    <source>
        <strain evidence="8">CCUG 60023</strain>
    </source>
</reference>
<comment type="similarity">
    <text evidence="1">Belongs to the GppA/Ppx family.</text>
</comment>
<proteinExistence type="inferred from homology"/>
<evidence type="ECO:0000259" key="6">
    <source>
        <dbReference type="Pfam" id="PF21697"/>
    </source>
</evidence>
<evidence type="ECO:0000256" key="4">
    <source>
        <dbReference type="ARBA" id="ARBA00047607"/>
    </source>
</evidence>
<dbReference type="Pfam" id="PF21697">
    <property type="entry name" value="Ppx_C"/>
    <property type="match status" value="1"/>
</dbReference>
<feature type="domain" description="Ppx/GppA phosphatase N-terminal" evidence="5">
    <location>
        <begin position="30"/>
        <end position="306"/>
    </location>
</feature>
<dbReference type="InterPro" id="IPR050273">
    <property type="entry name" value="GppA/Ppx_hydrolase"/>
</dbReference>
<comment type="catalytic activity">
    <reaction evidence="4">
        <text>[phosphate](n) + H2O = [phosphate](n-1) + phosphate + H(+)</text>
        <dbReference type="Rhea" id="RHEA:21528"/>
        <dbReference type="Rhea" id="RHEA-COMP:9859"/>
        <dbReference type="Rhea" id="RHEA-COMP:14279"/>
        <dbReference type="ChEBI" id="CHEBI:15377"/>
        <dbReference type="ChEBI" id="CHEBI:15378"/>
        <dbReference type="ChEBI" id="CHEBI:16838"/>
        <dbReference type="ChEBI" id="CHEBI:43474"/>
        <dbReference type="EC" id="3.6.1.11"/>
    </reaction>
</comment>
<dbReference type="RefSeq" id="WP_377212073.1">
    <property type="nucleotide sequence ID" value="NZ_JBHTJV010000003.1"/>
</dbReference>
<dbReference type="SUPFAM" id="SSF53067">
    <property type="entry name" value="Actin-like ATPase domain"/>
    <property type="match status" value="2"/>
</dbReference>
<dbReference type="InterPro" id="IPR003695">
    <property type="entry name" value="Ppx_GppA_N"/>
</dbReference>
<dbReference type="GO" id="GO:0004309">
    <property type="term" value="F:exopolyphosphatase activity"/>
    <property type="evidence" value="ECO:0007669"/>
    <property type="project" value="UniProtKB-EC"/>
</dbReference>
<dbReference type="Pfam" id="PF02541">
    <property type="entry name" value="Ppx-GppA"/>
    <property type="match status" value="1"/>
</dbReference>
<dbReference type="InterPro" id="IPR048951">
    <property type="entry name" value="Ppx_C"/>
</dbReference>
<comment type="caution">
    <text evidence="7">The sequence shown here is derived from an EMBL/GenBank/DDBJ whole genome shotgun (WGS) entry which is preliminary data.</text>
</comment>
<dbReference type="Proteomes" id="UP001597101">
    <property type="component" value="Unassembled WGS sequence"/>
</dbReference>
<name>A0ABW3FFD2_9HYPH</name>
<dbReference type="Gene3D" id="1.10.3210.10">
    <property type="entry name" value="Hypothetical protein af1432"/>
    <property type="match status" value="1"/>
</dbReference>
<sequence length="502" mass="54962">MLRAQGRLRKLVPTAIIDIGSNSVRLVVFEGLSRSPTPLFNEKILCGLGAHIATTNRLDDVAVERALSALRRFRLLAAQAGADSIHTLATAAAREAENGPDFIDQAEAILGHEIHVLTGEEEAHYAALGVVCGFERPKGISADMGGGSVELVPVDRKPLGEGISLPFGGLRLQETSGESVAKARALVKKSIAKHPMLLEAKGGTFYAIGGTWRAMARFHQARYKYPLSVMHHYELTAEQARHTCKRLMAQDAEKARGMKAVSSSRRALLPYGAALLYEIMKVMQPERIVISGVGVREGYLYSLLPENVQKADPLITAAEEMAVLRARSPIHARELSKWTGEAFSALGVDESRTEKRYRKAACLLADVTWRSHPDYRGGQALNILSNANFVGIDHPGRAYIALSTYYRHEGLMADDAAPSILSVATPRIAERARLLGALFRVAYLLSAAMPEMLPRIRFERLDEGEVVLSVPQELADIYGERLQRRIDGLAGICEREIGWQVG</sequence>
<evidence type="ECO:0000256" key="1">
    <source>
        <dbReference type="ARBA" id="ARBA00007125"/>
    </source>
</evidence>
<dbReference type="CDD" id="cd24052">
    <property type="entry name" value="ASKHA_NBD_HpPPX-GppA-like"/>
    <property type="match status" value="1"/>
</dbReference>
<evidence type="ECO:0000259" key="5">
    <source>
        <dbReference type="Pfam" id="PF02541"/>
    </source>
</evidence>
<protein>
    <recommendedName>
        <fullName evidence="2">exopolyphosphatase</fullName>
        <ecNumber evidence="2">3.6.1.11</ecNumber>
    </recommendedName>
</protein>
<organism evidence="7 8">
    <name type="scientific">Pseudahrensia aquimaris</name>
    <dbReference type="NCBI Taxonomy" id="744461"/>
    <lineage>
        <taxon>Bacteria</taxon>
        <taxon>Pseudomonadati</taxon>
        <taxon>Pseudomonadota</taxon>
        <taxon>Alphaproteobacteria</taxon>
        <taxon>Hyphomicrobiales</taxon>
        <taxon>Ahrensiaceae</taxon>
        <taxon>Pseudahrensia</taxon>
    </lineage>
</organism>
<dbReference type="EMBL" id="JBHTJV010000003">
    <property type="protein sequence ID" value="MFD0915650.1"/>
    <property type="molecule type" value="Genomic_DNA"/>
</dbReference>
<gene>
    <name evidence="7" type="primary">ppx</name>
    <name evidence="7" type="ORF">ACFQ14_04460</name>
</gene>
<keyword evidence="3 7" id="KW-0378">Hydrolase</keyword>
<dbReference type="PANTHER" id="PTHR30005:SF0">
    <property type="entry name" value="RETROGRADE REGULATION PROTEIN 2"/>
    <property type="match status" value="1"/>
</dbReference>
<keyword evidence="8" id="KW-1185">Reference proteome</keyword>
<evidence type="ECO:0000313" key="7">
    <source>
        <dbReference type="EMBL" id="MFD0915650.1"/>
    </source>
</evidence>
<feature type="domain" description="Exopolyphosphatase C-terminal" evidence="6">
    <location>
        <begin position="314"/>
        <end position="495"/>
    </location>
</feature>
<dbReference type="Gene3D" id="3.30.420.40">
    <property type="match status" value="1"/>
</dbReference>
<dbReference type="InterPro" id="IPR043129">
    <property type="entry name" value="ATPase_NBD"/>
</dbReference>
<dbReference type="EC" id="3.6.1.11" evidence="2"/>
<evidence type="ECO:0000256" key="2">
    <source>
        <dbReference type="ARBA" id="ARBA00012451"/>
    </source>
</evidence>